<accession>A0A0E9VVA9</accession>
<dbReference type="AlphaFoldDB" id="A0A0E9VVA9"/>
<protein>
    <submittedName>
        <fullName evidence="1">Uncharacterized protein</fullName>
    </submittedName>
</protein>
<dbReference type="EMBL" id="GBXM01027374">
    <property type="protein sequence ID" value="JAH81203.1"/>
    <property type="molecule type" value="Transcribed_RNA"/>
</dbReference>
<proteinExistence type="predicted"/>
<reference evidence="1" key="1">
    <citation type="submission" date="2014-11" db="EMBL/GenBank/DDBJ databases">
        <authorList>
            <person name="Amaro Gonzalez C."/>
        </authorList>
    </citation>
    <scope>NUCLEOTIDE SEQUENCE</scope>
</reference>
<reference evidence="1" key="2">
    <citation type="journal article" date="2015" name="Fish Shellfish Immunol.">
        <title>Early steps in the European eel (Anguilla anguilla)-Vibrio vulnificus interaction in the gills: Role of the RtxA13 toxin.</title>
        <authorList>
            <person name="Callol A."/>
            <person name="Pajuelo D."/>
            <person name="Ebbesson L."/>
            <person name="Teles M."/>
            <person name="MacKenzie S."/>
            <person name="Amaro C."/>
        </authorList>
    </citation>
    <scope>NUCLEOTIDE SEQUENCE</scope>
</reference>
<organism evidence="1">
    <name type="scientific">Anguilla anguilla</name>
    <name type="common">European freshwater eel</name>
    <name type="synonym">Muraena anguilla</name>
    <dbReference type="NCBI Taxonomy" id="7936"/>
    <lineage>
        <taxon>Eukaryota</taxon>
        <taxon>Metazoa</taxon>
        <taxon>Chordata</taxon>
        <taxon>Craniata</taxon>
        <taxon>Vertebrata</taxon>
        <taxon>Euteleostomi</taxon>
        <taxon>Actinopterygii</taxon>
        <taxon>Neopterygii</taxon>
        <taxon>Teleostei</taxon>
        <taxon>Anguilliformes</taxon>
        <taxon>Anguillidae</taxon>
        <taxon>Anguilla</taxon>
    </lineage>
</organism>
<name>A0A0E9VVA9_ANGAN</name>
<sequence length="24" mass="2893">MLFDAMLVKSHRISIEFERLVTEQ</sequence>
<evidence type="ECO:0000313" key="1">
    <source>
        <dbReference type="EMBL" id="JAH81203.1"/>
    </source>
</evidence>